<name>A0A565BLN7_9BRAS</name>
<gene>
    <name evidence="1" type="ORF">ANE_LOCUS12946</name>
</gene>
<sequence>MDNFSLLFSLPETLHISIAIIVAKTGAAQQCPLIVSGKRGMILAFNTHVLRATSVEYPALHPNFFNEDSKFRAFVFRCVLSGNLKACYLESLRLAITYGALEASAQLLRNIVSPDQ</sequence>
<dbReference type="AlphaFoldDB" id="A0A565BLN7"/>
<evidence type="ECO:0000313" key="1">
    <source>
        <dbReference type="EMBL" id="VVB02502.1"/>
    </source>
</evidence>
<keyword evidence="2" id="KW-1185">Reference proteome</keyword>
<protein>
    <submittedName>
        <fullName evidence="1">Uncharacterized protein</fullName>
    </submittedName>
</protein>
<comment type="caution">
    <text evidence="1">The sequence shown here is derived from an EMBL/GenBank/DDBJ whole genome shotgun (WGS) entry which is preliminary data.</text>
</comment>
<reference evidence="1" key="1">
    <citation type="submission" date="2019-07" db="EMBL/GenBank/DDBJ databases">
        <authorList>
            <person name="Dittberner H."/>
        </authorList>
    </citation>
    <scope>NUCLEOTIDE SEQUENCE [LARGE SCALE GENOMIC DNA]</scope>
</reference>
<evidence type="ECO:0000313" key="2">
    <source>
        <dbReference type="Proteomes" id="UP000489600"/>
    </source>
</evidence>
<accession>A0A565BLN7</accession>
<proteinExistence type="predicted"/>
<dbReference type="Proteomes" id="UP000489600">
    <property type="component" value="Unassembled WGS sequence"/>
</dbReference>
<organism evidence="1 2">
    <name type="scientific">Arabis nemorensis</name>
    <dbReference type="NCBI Taxonomy" id="586526"/>
    <lineage>
        <taxon>Eukaryota</taxon>
        <taxon>Viridiplantae</taxon>
        <taxon>Streptophyta</taxon>
        <taxon>Embryophyta</taxon>
        <taxon>Tracheophyta</taxon>
        <taxon>Spermatophyta</taxon>
        <taxon>Magnoliopsida</taxon>
        <taxon>eudicotyledons</taxon>
        <taxon>Gunneridae</taxon>
        <taxon>Pentapetalae</taxon>
        <taxon>rosids</taxon>
        <taxon>malvids</taxon>
        <taxon>Brassicales</taxon>
        <taxon>Brassicaceae</taxon>
        <taxon>Arabideae</taxon>
        <taxon>Arabis</taxon>
    </lineage>
</organism>
<dbReference type="EMBL" id="CABITT030000004">
    <property type="protein sequence ID" value="VVB02502.1"/>
    <property type="molecule type" value="Genomic_DNA"/>
</dbReference>